<name>A0AA39V3C5_9LECA</name>
<feature type="binding site" evidence="10">
    <location>
        <position position="317"/>
    </location>
    <ligand>
        <name>[4Fe-4S] cluster</name>
        <dbReference type="ChEBI" id="CHEBI:49883"/>
    </ligand>
</feature>
<comment type="domain">
    <text evidence="10">The C-terminal domain binds 2 Fe-S clusters but is otherwise mostly in an intrinsically disordered conformation.</text>
</comment>
<evidence type="ECO:0000256" key="1">
    <source>
        <dbReference type="ARBA" id="ARBA00001966"/>
    </source>
</evidence>
<dbReference type="InterPro" id="IPR046408">
    <property type="entry name" value="CIAPIN1"/>
</dbReference>
<dbReference type="Proteomes" id="UP001166286">
    <property type="component" value="Unassembled WGS sequence"/>
</dbReference>
<gene>
    <name evidence="14" type="ORF">JMJ35_002919</name>
</gene>
<comment type="domain">
    <text evidence="10">The twin Cx2C motifs are involved in the recognition by the mitochondrial MIA40-ERV1 disulfide relay system. The formation of 2 disulfide bonds in the Cx2C motifs through dithiol/disulfide exchange reactions effectively traps the protein in the mitochondrial intermembrane space.</text>
</comment>
<dbReference type="GO" id="GO:0016226">
    <property type="term" value="P:iron-sulfur cluster assembly"/>
    <property type="evidence" value="ECO:0007669"/>
    <property type="project" value="UniProtKB-UniRule"/>
</dbReference>
<dbReference type="GO" id="GO:0005758">
    <property type="term" value="C:mitochondrial intermembrane space"/>
    <property type="evidence" value="ECO:0007669"/>
    <property type="project" value="UniProtKB-SubCell"/>
</dbReference>
<evidence type="ECO:0008006" key="16">
    <source>
        <dbReference type="Google" id="ProtNLM"/>
    </source>
</evidence>
<comment type="subcellular location">
    <subcellularLocation>
        <location evidence="10">Cytoplasm</location>
    </subcellularLocation>
    <subcellularLocation>
        <location evidence="10">Mitochondrion intermembrane space</location>
    </subcellularLocation>
</comment>
<reference evidence="14" key="1">
    <citation type="submission" date="2023-03" db="EMBL/GenBank/DDBJ databases">
        <title>Complete genome of Cladonia borealis.</title>
        <authorList>
            <person name="Park H."/>
        </authorList>
    </citation>
    <scope>NUCLEOTIDE SEQUENCE</scope>
    <source>
        <strain evidence="14">ANT050790</strain>
    </source>
</reference>
<accession>A0AA39V3C5</accession>
<keyword evidence="9 10" id="KW-0496">Mitochondrion</keyword>
<protein>
    <recommendedName>
        <fullName evidence="16">Fe-S cluster assembly protein DRE2</fullName>
    </recommendedName>
</protein>
<dbReference type="AlphaFoldDB" id="A0AA39V3C5"/>
<feature type="binding site" evidence="10">
    <location>
        <position position="314"/>
    </location>
    <ligand>
        <name>[4Fe-4S] cluster</name>
        <dbReference type="ChEBI" id="CHEBI:49883"/>
    </ligand>
</feature>
<evidence type="ECO:0000313" key="14">
    <source>
        <dbReference type="EMBL" id="KAK0514302.1"/>
    </source>
</evidence>
<feature type="region of interest" description="Fe-S binding site A" evidence="10">
    <location>
        <begin position="244"/>
        <end position="260"/>
    </location>
</feature>
<evidence type="ECO:0000256" key="9">
    <source>
        <dbReference type="ARBA" id="ARBA00023128"/>
    </source>
</evidence>
<feature type="short sequence motif" description="Cx2C motif 2" evidence="10">
    <location>
        <begin position="314"/>
        <end position="317"/>
    </location>
</feature>
<evidence type="ECO:0000256" key="3">
    <source>
        <dbReference type="ARBA" id="ARBA00022485"/>
    </source>
</evidence>
<feature type="short sequence motif" description="Cx2C motif 1" evidence="10">
    <location>
        <begin position="303"/>
        <end position="306"/>
    </location>
</feature>
<comment type="domain">
    <text evidence="10">The N-terminal domain has structural similarity with S-adenosyl-L-methionine-dependent methyltransferases, but does not bind S-adenosyl-L-methionine. It is required for correct assembly of the 2 Fe-S clusters.</text>
</comment>
<keyword evidence="4 10" id="KW-0963">Cytoplasm</keyword>
<feature type="binding site" evidence="10">
    <location>
        <position position="258"/>
    </location>
    <ligand>
        <name>[2Fe-2S] cluster</name>
        <dbReference type="ChEBI" id="CHEBI:190135"/>
    </ligand>
</feature>
<evidence type="ECO:0000259" key="13">
    <source>
        <dbReference type="Pfam" id="PF16803"/>
    </source>
</evidence>
<feature type="domain" description="Fe-S cluster assembly protein Dre2 N-terminal" evidence="13">
    <location>
        <begin position="28"/>
        <end position="158"/>
    </location>
</feature>
<evidence type="ECO:0000313" key="15">
    <source>
        <dbReference type="Proteomes" id="UP001166286"/>
    </source>
</evidence>
<dbReference type="GO" id="GO:0046872">
    <property type="term" value="F:metal ion binding"/>
    <property type="evidence" value="ECO:0007669"/>
    <property type="project" value="UniProtKB-KW"/>
</dbReference>
<dbReference type="GO" id="GO:0051539">
    <property type="term" value="F:4 iron, 4 sulfur cluster binding"/>
    <property type="evidence" value="ECO:0007669"/>
    <property type="project" value="UniProtKB-KW"/>
</dbReference>
<evidence type="ECO:0000256" key="4">
    <source>
        <dbReference type="ARBA" id="ARBA00022490"/>
    </source>
</evidence>
<organism evidence="14 15">
    <name type="scientific">Cladonia borealis</name>
    <dbReference type="NCBI Taxonomy" id="184061"/>
    <lineage>
        <taxon>Eukaryota</taxon>
        <taxon>Fungi</taxon>
        <taxon>Dikarya</taxon>
        <taxon>Ascomycota</taxon>
        <taxon>Pezizomycotina</taxon>
        <taxon>Lecanoromycetes</taxon>
        <taxon>OSLEUM clade</taxon>
        <taxon>Lecanoromycetidae</taxon>
        <taxon>Lecanorales</taxon>
        <taxon>Lecanorineae</taxon>
        <taxon>Cladoniaceae</taxon>
        <taxon>Cladonia</taxon>
    </lineage>
</organism>
<evidence type="ECO:0000256" key="11">
    <source>
        <dbReference type="SAM" id="MobiDB-lite"/>
    </source>
</evidence>
<evidence type="ECO:0000256" key="5">
    <source>
        <dbReference type="ARBA" id="ARBA00022714"/>
    </source>
</evidence>
<feature type="region of interest" description="Fe-S binding site B" evidence="10">
    <location>
        <begin position="303"/>
        <end position="317"/>
    </location>
</feature>
<comment type="caution">
    <text evidence="10">Lacks conserved residue(s) required for the propagation of feature annotation.</text>
</comment>
<feature type="binding site" evidence="10">
    <location>
        <position position="255"/>
    </location>
    <ligand>
        <name>[2Fe-2S] cluster</name>
        <dbReference type="ChEBI" id="CHEBI:190135"/>
    </ligand>
</feature>
<dbReference type="InterPro" id="IPR007785">
    <property type="entry name" value="Anamorsin"/>
</dbReference>
<comment type="caution">
    <text evidence="14">The sequence shown here is derived from an EMBL/GenBank/DDBJ whole genome shotgun (WGS) entry which is preliminary data.</text>
</comment>
<feature type="binding site" evidence="10">
    <location>
        <position position="303"/>
    </location>
    <ligand>
        <name>[4Fe-4S] cluster</name>
        <dbReference type="ChEBI" id="CHEBI:49883"/>
    </ligand>
</feature>
<dbReference type="InterPro" id="IPR031838">
    <property type="entry name" value="Dre2_N"/>
</dbReference>
<evidence type="ECO:0000256" key="7">
    <source>
        <dbReference type="ARBA" id="ARBA00023004"/>
    </source>
</evidence>
<evidence type="ECO:0000259" key="12">
    <source>
        <dbReference type="Pfam" id="PF05093"/>
    </source>
</evidence>
<dbReference type="Pfam" id="PF05093">
    <property type="entry name" value="CIAPIN1"/>
    <property type="match status" value="1"/>
</dbReference>
<dbReference type="PANTHER" id="PTHR13273">
    <property type="entry name" value="ANAMORSIN"/>
    <property type="match status" value="1"/>
</dbReference>
<feature type="binding site" evidence="10">
    <location>
        <position position="260"/>
    </location>
    <ligand>
        <name>[2Fe-2S] cluster</name>
        <dbReference type="ChEBI" id="CHEBI:190135"/>
    </ligand>
</feature>
<dbReference type="Gene3D" id="3.40.50.11000">
    <property type="entry name" value="Fe-S cluster assembly protein Dre2, N-terminal domain"/>
    <property type="match status" value="1"/>
</dbReference>
<sequence>MAPAVTLDNTSDFAPVLSKTGGSPSHPRTLLLSPPSLSSHPEKLNNVLAAHDRSATDIQMLDRLSLSLVTLPPATYDLIMILMDDDGTRAESKKLLNVDLLSRIVKSLKPGGRIQSQDGKFGIADEEERREAIFAGLIIEGGDLVKPHQESTQSVPLRFGKKKNEGGAAAVTSAAGTGAVSLNLNGKRKNGPPESTQPAGVGFVDFSDDFDAPDVDDDDDELIDEDTLLDEEDLKRPVVQPPECRPKTGKRRRACKDCTCGLAQRLEAEDRAKRSNADQALAKLKAEELAEVDFTVQGKVGSCGNCALGDAFRCDGCPYIGLPAFKPGEEVRLINDEVQL</sequence>
<keyword evidence="5 10" id="KW-0001">2Fe-2S</keyword>
<dbReference type="GO" id="GO:0009055">
    <property type="term" value="F:electron transfer activity"/>
    <property type="evidence" value="ECO:0007669"/>
    <property type="project" value="UniProtKB-UniRule"/>
</dbReference>
<comment type="cofactor">
    <cofactor evidence="1 10">
        <name>[4Fe-4S] cluster</name>
        <dbReference type="ChEBI" id="CHEBI:49883"/>
    </cofactor>
</comment>
<evidence type="ECO:0000256" key="8">
    <source>
        <dbReference type="ARBA" id="ARBA00023014"/>
    </source>
</evidence>
<dbReference type="GO" id="GO:0051537">
    <property type="term" value="F:2 iron, 2 sulfur cluster binding"/>
    <property type="evidence" value="ECO:0007669"/>
    <property type="project" value="UniProtKB-UniRule"/>
</dbReference>
<feature type="domain" description="Anamorsin C-terminal" evidence="12">
    <location>
        <begin position="239"/>
        <end position="333"/>
    </location>
</feature>
<dbReference type="Pfam" id="PF16803">
    <property type="entry name" value="DRE2_N"/>
    <property type="match status" value="1"/>
</dbReference>
<comment type="cofactor">
    <cofactor evidence="10">
        <name>[2Fe-2S] cluster</name>
        <dbReference type="ChEBI" id="CHEBI:190135"/>
    </cofactor>
</comment>
<dbReference type="PANTHER" id="PTHR13273:SF14">
    <property type="entry name" value="ANAMORSIN"/>
    <property type="match status" value="1"/>
</dbReference>
<feature type="region of interest" description="Disordered" evidence="11">
    <location>
        <begin position="183"/>
        <end position="250"/>
    </location>
</feature>
<keyword evidence="15" id="KW-1185">Reference proteome</keyword>
<feature type="compositionally biased region" description="Acidic residues" evidence="11">
    <location>
        <begin position="206"/>
        <end position="232"/>
    </location>
</feature>
<comment type="similarity">
    <text evidence="2 10">Belongs to the anamorsin family.</text>
</comment>
<dbReference type="EMBL" id="JAFEKC020000005">
    <property type="protein sequence ID" value="KAK0514302.1"/>
    <property type="molecule type" value="Genomic_DNA"/>
</dbReference>
<feature type="binding site" evidence="10">
    <location>
        <position position="306"/>
    </location>
    <ligand>
        <name>[4Fe-4S] cluster</name>
        <dbReference type="ChEBI" id="CHEBI:49883"/>
    </ligand>
</feature>
<feature type="binding site" evidence="10">
    <location>
        <position position="244"/>
    </location>
    <ligand>
        <name>[2Fe-2S] cluster</name>
        <dbReference type="ChEBI" id="CHEBI:190135"/>
    </ligand>
</feature>
<proteinExistence type="inferred from homology"/>
<evidence type="ECO:0000256" key="6">
    <source>
        <dbReference type="ARBA" id="ARBA00022723"/>
    </source>
</evidence>
<keyword evidence="3 10" id="KW-0004">4Fe-4S</keyword>
<keyword evidence="6 10" id="KW-0479">Metal-binding</keyword>
<evidence type="ECO:0000256" key="10">
    <source>
        <dbReference type="HAMAP-Rule" id="MF_03115"/>
    </source>
</evidence>
<keyword evidence="8 10" id="KW-0411">Iron-sulfur</keyword>
<keyword evidence="7 10" id="KW-0408">Iron</keyword>
<evidence type="ECO:0000256" key="2">
    <source>
        <dbReference type="ARBA" id="ARBA00008169"/>
    </source>
</evidence>
<dbReference type="HAMAP" id="MF_03115">
    <property type="entry name" value="Anamorsin"/>
    <property type="match status" value="1"/>
</dbReference>